<dbReference type="Proteomes" id="UP000628463">
    <property type="component" value="Unassembled WGS sequence"/>
</dbReference>
<keyword evidence="4" id="KW-1185">Reference proteome</keyword>
<evidence type="ECO:0008006" key="5">
    <source>
        <dbReference type="Google" id="ProtNLM"/>
    </source>
</evidence>
<sequence length="550" mass="61239">MICPKCGQEYEGDKCPRCNGPEVIVNNADYLKRKRAYEEKQAGKGSASSDKETSENNTADVKNGGQEEVLPDEMFRRLKESGSKFAQDAVEKTASQAKKAVKGKKKLIVRIIAAAIVLMLASLAGFGVFKLATRKNYVLYMKYNNKIYNVAGIDSKLVCSEDDIVFEADNNSFYMPEFSDEIDKNNIIQKMASNQGKYFTAITYDSMEDKYTLFVWNNSMSLRLAESSNKKEILYISDKGTIIYKDTQVVNDQGALGQTSLMVSKLDKSKDGDVHGVITEVESSLANVYIYSAKNTIIYNSTGNVLYTLNYDKDEKKKEISEDAKNIYALTSKSSVRYSYKANPVNQSDKAEGFIYSVNGNCYYHSISSKNTEDMFIGKFNGSGVELIYDKDYVYVINSGQVSYASVKKDVTPVFTVVSKLGGASDYVFLELADTIAAVDENNNLISISSGKVKTIAENITDGSLSIVKNTSSELTYIRDNVQYYKKSLTADEVKMTDVGSDADTVSTLFYKNKLYYYNSDKKLCSCTVKGKNGSVVGDVERFWLGTEYK</sequence>
<protein>
    <recommendedName>
        <fullName evidence="5">DUF5050 domain-containing protein</fullName>
    </recommendedName>
</protein>
<keyword evidence="2" id="KW-1133">Transmembrane helix</keyword>
<evidence type="ECO:0000256" key="1">
    <source>
        <dbReference type="SAM" id="MobiDB-lite"/>
    </source>
</evidence>
<feature type="transmembrane region" description="Helical" evidence="2">
    <location>
        <begin position="107"/>
        <end position="129"/>
    </location>
</feature>
<dbReference type="RefSeq" id="WP_186836221.1">
    <property type="nucleotide sequence ID" value="NZ_JACOPD010000002.1"/>
</dbReference>
<gene>
    <name evidence="3" type="ORF">H8S01_03735</name>
</gene>
<accession>A0ABR7FY38</accession>
<comment type="caution">
    <text evidence="3">The sequence shown here is derived from an EMBL/GenBank/DDBJ whole genome shotgun (WGS) entry which is preliminary data.</text>
</comment>
<proteinExistence type="predicted"/>
<evidence type="ECO:0000256" key="2">
    <source>
        <dbReference type="SAM" id="Phobius"/>
    </source>
</evidence>
<evidence type="ECO:0000313" key="3">
    <source>
        <dbReference type="EMBL" id="MBC5680074.1"/>
    </source>
</evidence>
<feature type="region of interest" description="Disordered" evidence="1">
    <location>
        <begin position="40"/>
        <end position="66"/>
    </location>
</feature>
<keyword evidence="2" id="KW-0472">Membrane</keyword>
<organism evidence="3 4">
    <name type="scientific">Lachnospira hominis</name>
    <name type="common">ex Liu et al. 2021</name>
    <dbReference type="NCBI Taxonomy" id="2763051"/>
    <lineage>
        <taxon>Bacteria</taxon>
        <taxon>Bacillati</taxon>
        <taxon>Bacillota</taxon>
        <taxon>Clostridia</taxon>
        <taxon>Lachnospirales</taxon>
        <taxon>Lachnospiraceae</taxon>
        <taxon>Lachnospira</taxon>
    </lineage>
</organism>
<keyword evidence="2" id="KW-0812">Transmembrane</keyword>
<evidence type="ECO:0000313" key="4">
    <source>
        <dbReference type="Proteomes" id="UP000628463"/>
    </source>
</evidence>
<reference evidence="3 4" key="1">
    <citation type="submission" date="2020-08" db="EMBL/GenBank/DDBJ databases">
        <title>Genome public.</title>
        <authorList>
            <person name="Liu C."/>
            <person name="Sun Q."/>
        </authorList>
    </citation>
    <scope>NUCLEOTIDE SEQUENCE [LARGE SCALE GENOMIC DNA]</scope>
    <source>
        <strain evidence="3 4">NSJ-43</strain>
    </source>
</reference>
<dbReference type="EMBL" id="JACOPD010000002">
    <property type="protein sequence ID" value="MBC5680074.1"/>
    <property type="molecule type" value="Genomic_DNA"/>
</dbReference>
<name>A0ABR7FY38_9FIRM</name>